<evidence type="ECO:0000313" key="1">
    <source>
        <dbReference type="EMBL" id="KWV41478.1"/>
    </source>
</evidence>
<dbReference type="Proteomes" id="UP000068164">
    <property type="component" value="Unassembled WGS sequence"/>
</dbReference>
<proteinExistence type="predicted"/>
<dbReference type="PANTHER" id="PTHR34822">
    <property type="entry name" value="GRPB DOMAIN PROTEIN (AFU_ORTHOLOGUE AFUA_1G01530)"/>
    <property type="match status" value="1"/>
</dbReference>
<sequence>MAIVVVPYDPEWPRLFNEVKAELQPVLSDLAPVFHHVGSTSVPGLAAKPKIDLHAAFGNEDGLLTAIERVKGLSAYAFHGDKYNDQSWTFTCGKGSYGARLYLCSSDNRVLRDRTVFRDYLRAHPQRAKAYAALKLRLMSQANDDRAYYTGGKTDFVRETLRLAAGEVD</sequence>
<reference evidence="1 2" key="1">
    <citation type="submission" date="2015-11" db="EMBL/GenBank/DDBJ databases">
        <title>Draft Genome Sequence of the Strain BR 10423 (Rhizobium sp.) isolated from nodules of Mimosa pudica.</title>
        <authorList>
            <person name="Barauna A.C."/>
            <person name="Zilli J.E."/>
            <person name="Simoes-Araujo J.L."/>
            <person name="Reis V.M."/>
            <person name="James E.K."/>
            <person name="Reis F.B.Jr."/>
            <person name="Rouws L.F."/>
            <person name="Passos S.R."/>
            <person name="Gois S.R."/>
        </authorList>
    </citation>
    <scope>NUCLEOTIDE SEQUENCE [LARGE SCALE GENOMIC DNA]</scope>
    <source>
        <strain evidence="1 2">BR10423</strain>
    </source>
</reference>
<dbReference type="Gene3D" id="3.30.460.10">
    <property type="entry name" value="Beta Polymerase, domain 2"/>
    <property type="match status" value="1"/>
</dbReference>
<dbReference type="Pfam" id="PF04229">
    <property type="entry name" value="GrpB"/>
    <property type="match status" value="1"/>
</dbReference>
<evidence type="ECO:0000313" key="2">
    <source>
        <dbReference type="Proteomes" id="UP000068164"/>
    </source>
</evidence>
<comment type="caution">
    <text evidence="1">The sequence shown here is derived from an EMBL/GenBank/DDBJ whole genome shotgun (WGS) entry which is preliminary data.</text>
</comment>
<dbReference type="InterPro" id="IPR043519">
    <property type="entry name" value="NT_sf"/>
</dbReference>
<protein>
    <recommendedName>
        <fullName evidence="3">GrpB family protein</fullName>
    </recommendedName>
</protein>
<dbReference type="AlphaFoldDB" id="A0A109J369"/>
<accession>A0A109J369</accession>
<dbReference type="SUPFAM" id="SSF81301">
    <property type="entry name" value="Nucleotidyltransferase"/>
    <property type="match status" value="1"/>
</dbReference>
<gene>
    <name evidence="1" type="ORF">AS026_24130</name>
</gene>
<dbReference type="PANTHER" id="PTHR34822:SF1">
    <property type="entry name" value="GRPB FAMILY PROTEIN"/>
    <property type="match status" value="1"/>
</dbReference>
<keyword evidence="2" id="KW-1185">Reference proteome</keyword>
<dbReference type="EMBL" id="LNCD01000140">
    <property type="protein sequence ID" value="KWV41478.1"/>
    <property type="molecule type" value="Genomic_DNA"/>
</dbReference>
<dbReference type="OrthoDB" id="9799092at2"/>
<organism evidence="1 2">
    <name type="scientific">Rhizobium altiplani</name>
    <dbReference type="NCBI Taxonomy" id="1864509"/>
    <lineage>
        <taxon>Bacteria</taxon>
        <taxon>Pseudomonadati</taxon>
        <taxon>Pseudomonadota</taxon>
        <taxon>Alphaproteobacteria</taxon>
        <taxon>Hyphomicrobiales</taxon>
        <taxon>Rhizobiaceae</taxon>
        <taxon>Rhizobium/Agrobacterium group</taxon>
        <taxon>Rhizobium</taxon>
    </lineage>
</organism>
<name>A0A109J369_9HYPH</name>
<dbReference type="RefSeq" id="WP_062375784.1">
    <property type="nucleotide sequence ID" value="NZ_LNCD01000140.1"/>
</dbReference>
<dbReference type="InterPro" id="IPR007344">
    <property type="entry name" value="GrpB/CoaE"/>
</dbReference>
<evidence type="ECO:0008006" key="3">
    <source>
        <dbReference type="Google" id="ProtNLM"/>
    </source>
</evidence>